<evidence type="ECO:0000256" key="6">
    <source>
        <dbReference type="ARBA" id="ARBA00022763"/>
    </source>
</evidence>
<comment type="similarity">
    <text evidence="1 13">Belongs to the RuvC family.</text>
</comment>
<evidence type="ECO:0000256" key="3">
    <source>
        <dbReference type="ARBA" id="ARBA00022722"/>
    </source>
</evidence>
<evidence type="ECO:0000256" key="11">
    <source>
        <dbReference type="ARBA" id="ARBA00023204"/>
    </source>
</evidence>
<dbReference type="NCBIfam" id="NF000711">
    <property type="entry name" value="PRK00039.2-1"/>
    <property type="match status" value="1"/>
</dbReference>
<dbReference type="InterPro" id="IPR002176">
    <property type="entry name" value="X-over_junc_endoDNase_RuvC"/>
</dbReference>
<dbReference type="InterPro" id="IPR036397">
    <property type="entry name" value="RNaseH_sf"/>
</dbReference>
<dbReference type="GO" id="GO:0006281">
    <property type="term" value="P:DNA repair"/>
    <property type="evidence" value="ECO:0007669"/>
    <property type="project" value="UniProtKB-UniRule"/>
</dbReference>
<keyword evidence="4 13" id="KW-0479">Metal-binding</keyword>
<dbReference type="PANTHER" id="PTHR30194">
    <property type="entry name" value="CROSSOVER JUNCTION ENDODEOXYRIBONUCLEASE RUVC"/>
    <property type="match status" value="1"/>
</dbReference>
<feature type="active site" evidence="13">
    <location>
        <position position="7"/>
    </location>
</feature>
<protein>
    <recommendedName>
        <fullName evidence="13 14">Crossover junction endodeoxyribonuclease RuvC</fullName>
        <ecNumber evidence="13 14">3.1.21.10</ecNumber>
    </recommendedName>
    <alternativeName>
        <fullName evidence="13">Holliday junction nuclease RuvC</fullName>
    </alternativeName>
    <alternativeName>
        <fullName evidence="13">Holliday junction resolvase RuvC</fullName>
    </alternativeName>
</protein>
<comment type="cofactor">
    <cofactor evidence="13">
        <name>Mg(2+)</name>
        <dbReference type="ChEBI" id="CHEBI:18420"/>
    </cofactor>
    <text evidence="13">Binds 2 Mg(2+) ion per subunit.</text>
</comment>
<reference evidence="16" key="1">
    <citation type="submission" date="2018-02" db="EMBL/GenBank/DDBJ databases">
        <authorList>
            <person name="Holder M.E."/>
            <person name="Ajami N.J."/>
            <person name="Petrosino J.F."/>
        </authorList>
    </citation>
    <scope>NUCLEOTIDE SEQUENCE [LARGE SCALE GENOMIC DNA]</scope>
    <source>
        <strain evidence="16">CCUG 47711</strain>
    </source>
</reference>
<evidence type="ECO:0000256" key="14">
    <source>
        <dbReference type="NCBIfam" id="TIGR00228"/>
    </source>
</evidence>
<dbReference type="NCBIfam" id="TIGR00228">
    <property type="entry name" value="ruvC"/>
    <property type="match status" value="1"/>
</dbReference>
<evidence type="ECO:0000256" key="7">
    <source>
        <dbReference type="ARBA" id="ARBA00022801"/>
    </source>
</evidence>
<comment type="subcellular location">
    <subcellularLocation>
        <location evidence="13">Cytoplasm</location>
    </subcellularLocation>
</comment>
<feature type="active site" evidence="13">
    <location>
        <position position="67"/>
    </location>
</feature>
<dbReference type="Pfam" id="PF02075">
    <property type="entry name" value="RuvC"/>
    <property type="match status" value="1"/>
</dbReference>
<keyword evidence="3 13" id="KW-0540">Nuclease</keyword>
<gene>
    <name evidence="13" type="primary">ruvC</name>
    <name evidence="15" type="ORF">C5Q98_03340</name>
</gene>
<dbReference type="CDD" id="cd16962">
    <property type="entry name" value="RuvC"/>
    <property type="match status" value="1"/>
</dbReference>
<keyword evidence="9 13" id="KW-0238">DNA-binding</keyword>
<keyword evidence="5 13" id="KW-0255">Endonuclease</keyword>
<evidence type="ECO:0000313" key="15">
    <source>
        <dbReference type="EMBL" id="AVM42319.1"/>
    </source>
</evidence>
<dbReference type="RefSeq" id="WP_106012302.1">
    <property type="nucleotide sequence ID" value="NZ_CP027226.1"/>
</dbReference>
<dbReference type="PANTHER" id="PTHR30194:SF3">
    <property type="entry name" value="CROSSOVER JUNCTION ENDODEOXYRIBONUCLEASE RUVC"/>
    <property type="match status" value="1"/>
</dbReference>
<dbReference type="Proteomes" id="UP000237947">
    <property type="component" value="Chromosome"/>
</dbReference>
<dbReference type="EMBL" id="CP027226">
    <property type="protein sequence ID" value="AVM42319.1"/>
    <property type="molecule type" value="Genomic_DNA"/>
</dbReference>
<dbReference type="AlphaFoldDB" id="A0A2S0KMV4"/>
<feature type="binding site" evidence="13">
    <location>
        <position position="140"/>
    </location>
    <ligand>
        <name>Mg(2+)</name>
        <dbReference type="ChEBI" id="CHEBI:18420"/>
        <label>1</label>
    </ligand>
</feature>
<evidence type="ECO:0000256" key="2">
    <source>
        <dbReference type="ARBA" id="ARBA00022490"/>
    </source>
</evidence>
<feature type="active site" evidence="13">
    <location>
        <position position="140"/>
    </location>
</feature>
<accession>A0A2S0KMV4</accession>
<feature type="binding site" evidence="13">
    <location>
        <position position="7"/>
    </location>
    <ligand>
        <name>Mg(2+)</name>
        <dbReference type="ChEBI" id="CHEBI:18420"/>
        <label>1</label>
    </ligand>
</feature>
<comment type="function">
    <text evidence="13">The RuvA-RuvB-RuvC complex processes Holliday junction (HJ) DNA during genetic recombination and DNA repair. Endonuclease that resolves HJ intermediates. Cleaves cruciform DNA by making single-stranded nicks across the HJ at symmetrical positions within the homologous arms, yielding a 5'-phosphate and a 3'-hydroxyl group; requires a central core of homology in the junction. The consensus cleavage sequence is 5'-(A/T)TT(C/G)-3'. Cleavage occurs on the 3'-side of the TT dinucleotide at the point of strand exchange. HJ branch migration catalyzed by RuvA-RuvB allows RuvC to scan DNA until it finds its consensus sequence, where it cleaves and resolves the cruciform DNA.</text>
</comment>
<dbReference type="SUPFAM" id="SSF53098">
    <property type="entry name" value="Ribonuclease H-like"/>
    <property type="match status" value="1"/>
</dbReference>
<dbReference type="PROSITE" id="PS01321">
    <property type="entry name" value="RUVC"/>
    <property type="match status" value="1"/>
</dbReference>
<keyword evidence="11 13" id="KW-0234">DNA repair</keyword>
<dbReference type="GO" id="GO:0008821">
    <property type="term" value="F:crossover junction DNA endonuclease activity"/>
    <property type="evidence" value="ECO:0007669"/>
    <property type="project" value="UniProtKB-UniRule"/>
</dbReference>
<dbReference type="GO" id="GO:0006310">
    <property type="term" value="P:DNA recombination"/>
    <property type="evidence" value="ECO:0007669"/>
    <property type="project" value="UniProtKB-UniRule"/>
</dbReference>
<comment type="subunit">
    <text evidence="13">Homodimer which binds Holliday junction (HJ) DNA. The HJ becomes 2-fold symmetrical on binding to RuvC with unstacked arms; it has a different conformation from HJ DNA in complex with RuvA. In the full resolvosome a probable DNA-RuvA(4)-RuvB(12)-RuvC(2) complex forms which resolves the HJ.</text>
</comment>
<evidence type="ECO:0000313" key="16">
    <source>
        <dbReference type="Proteomes" id="UP000237947"/>
    </source>
</evidence>
<keyword evidence="8 13" id="KW-0460">Magnesium</keyword>
<evidence type="ECO:0000256" key="4">
    <source>
        <dbReference type="ARBA" id="ARBA00022723"/>
    </source>
</evidence>
<dbReference type="EC" id="3.1.21.10" evidence="13 14"/>
<dbReference type="GO" id="GO:0000287">
    <property type="term" value="F:magnesium ion binding"/>
    <property type="evidence" value="ECO:0007669"/>
    <property type="project" value="UniProtKB-UniRule"/>
</dbReference>
<comment type="catalytic activity">
    <reaction evidence="12 13">
        <text>Endonucleolytic cleavage at a junction such as a reciprocal single-stranded crossover between two homologous DNA duplexes (Holliday junction).</text>
        <dbReference type="EC" id="3.1.21.10"/>
    </reaction>
</comment>
<feature type="binding site" evidence="13">
    <location>
        <position position="67"/>
    </location>
    <ligand>
        <name>Mg(2+)</name>
        <dbReference type="ChEBI" id="CHEBI:18420"/>
        <label>2</label>
    </ligand>
</feature>
<sequence>MRILGIDPGYAIVGYGIIDADGFDMRAIDYGVVSTPSRMPFEQRLIAIYTAMKQLIDRYQPEAIAIEELFFAQNTTTAIAVAEARGVIILAAAQSNIDIFEFKPSQVKSAVTGYGQANKYQVQEMVKTLLKLREVPKPDDAADALAVAIAQANNNIGNYGQKLRGGYQ</sequence>
<keyword evidence="2 13" id="KW-0963">Cytoplasm</keyword>
<keyword evidence="16" id="KW-1185">Reference proteome</keyword>
<organism evidence="15 16">
    <name type="scientific">Fastidiosipila sanguinis</name>
    <dbReference type="NCBI Taxonomy" id="236753"/>
    <lineage>
        <taxon>Bacteria</taxon>
        <taxon>Bacillati</taxon>
        <taxon>Bacillota</taxon>
        <taxon>Clostridia</taxon>
        <taxon>Eubacteriales</taxon>
        <taxon>Oscillospiraceae</taxon>
        <taxon>Fastidiosipila</taxon>
    </lineage>
</organism>
<evidence type="ECO:0000256" key="5">
    <source>
        <dbReference type="ARBA" id="ARBA00022759"/>
    </source>
</evidence>
<dbReference type="InterPro" id="IPR012337">
    <property type="entry name" value="RNaseH-like_sf"/>
</dbReference>
<dbReference type="OrthoDB" id="9805499at2"/>
<dbReference type="Gene3D" id="3.30.420.10">
    <property type="entry name" value="Ribonuclease H-like superfamily/Ribonuclease H"/>
    <property type="match status" value="1"/>
</dbReference>
<keyword evidence="7 13" id="KW-0378">Hydrolase</keyword>
<dbReference type="PRINTS" id="PR00696">
    <property type="entry name" value="RSOLVASERUVC"/>
</dbReference>
<dbReference type="GO" id="GO:0003677">
    <property type="term" value="F:DNA binding"/>
    <property type="evidence" value="ECO:0007669"/>
    <property type="project" value="UniProtKB-KW"/>
</dbReference>
<dbReference type="GO" id="GO:0005737">
    <property type="term" value="C:cytoplasm"/>
    <property type="evidence" value="ECO:0007669"/>
    <property type="project" value="UniProtKB-SubCell"/>
</dbReference>
<evidence type="ECO:0000256" key="9">
    <source>
        <dbReference type="ARBA" id="ARBA00023125"/>
    </source>
</evidence>
<dbReference type="GO" id="GO:0048476">
    <property type="term" value="C:Holliday junction resolvase complex"/>
    <property type="evidence" value="ECO:0007669"/>
    <property type="project" value="UniProtKB-UniRule"/>
</dbReference>
<dbReference type="KEGG" id="fsa:C5Q98_03340"/>
<keyword evidence="10 13" id="KW-0233">DNA recombination</keyword>
<name>A0A2S0KMV4_9FIRM</name>
<dbReference type="InterPro" id="IPR020563">
    <property type="entry name" value="X-over_junc_endoDNase_Mg_BS"/>
</dbReference>
<proteinExistence type="inferred from homology"/>
<evidence type="ECO:0000256" key="8">
    <source>
        <dbReference type="ARBA" id="ARBA00022842"/>
    </source>
</evidence>
<evidence type="ECO:0000256" key="13">
    <source>
        <dbReference type="HAMAP-Rule" id="MF_00034"/>
    </source>
</evidence>
<dbReference type="HAMAP" id="MF_00034">
    <property type="entry name" value="RuvC"/>
    <property type="match status" value="1"/>
</dbReference>
<evidence type="ECO:0000256" key="12">
    <source>
        <dbReference type="ARBA" id="ARBA00029354"/>
    </source>
</evidence>
<dbReference type="FunFam" id="3.30.420.10:FF:000002">
    <property type="entry name" value="Crossover junction endodeoxyribonuclease RuvC"/>
    <property type="match status" value="1"/>
</dbReference>
<evidence type="ECO:0000256" key="10">
    <source>
        <dbReference type="ARBA" id="ARBA00023172"/>
    </source>
</evidence>
<evidence type="ECO:0000256" key="1">
    <source>
        <dbReference type="ARBA" id="ARBA00009518"/>
    </source>
</evidence>
<keyword evidence="6 13" id="KW-0227">DNA damage</keyword>